<gene>
    <name evidence="1" type="ORF">KFE25_013031</name>
</gene>
<evidence type="ECO:0000313" key="1">
    <source>
        <dbReference type="EMBL" id="KAG8459395.1"/>
    </source>
</evidence>
<accession>A0A8J6C6Z6</accession>
<dbReference type="OrthoDB" id="1661634at2759"/>
<evidence type="ECO:0008006" key="3">
    <source>
        <dbReference type="Google" id="ProtNLM"/>
    </source>
</evidence>
<comment type="caution">
    <text evidence="1">The sequence shown here is derived from an EMBL/GenBank/DDBJ whole genome shotgun (WGS) entry which is preliminary data.</text>
</comment>
<name>A0A8J6C6Z6_DIALT</name>
<dbReference type="Proteomes" id="UP000751190">
    <property type="component" value="Unassembled WGS sequence"/>
</dbReference>
<sequence length="148" mass="16536">MQGGFKAYARNENRNVIMFDLTFGTNRHGMKLGFFATVGYNGETIILACVILIVKDTWAACYTWSIPTLGVHSTQRSESMHAAVKRHVVHNMLLVDLINALDLYKSCSGVQAEMRREATMLKQAFHAAQEMPSTRRMGFLAGTCSPYV</sequence>
<keyword evidence="2" id="KW-1185">Reference proteome</keyword>
<proteinExistence type="predicted"/>
<reference evidence="1" key="1">
    <citation type="submission" date="2021-05" db="EMBL/GenBank/DDBJ databases">
        <title>The genome of the haptophyte Pavlova lutheri (Diacronema luteri, Pavlovales) - a model for lipid biosynthesis in eukaryotic algae.</title>
        <authorList>
            <person name="Hulatt C.J."/>
            <person name="Posewitz M.C."/>
        </authorList>
    </citation>
    <scope>NUCLEOTIDE SEQUENCE</scope>
    <source>
        <strain evidence="1">NIVA-4/92</strain>
    </source>
</reference>
<evidence type="ECO:0000313" key="2">
    <source>
        <dbReference type="Proteomes" id="UP000751190"/>
    </source>
</evidence>
<protein>
    <recommendedName>
        <fullName evidence="3">Protein FAR1-RELATED SEQUENCE</fullName>
    </recommendedName>
</protein>
<organism evidence="1 2">
    <name type="scientific">Diacronema lutheri</name>
    <name type="common">Unicellular marine alga</name>
    <name type="synonym">Monochrysis lutheri</name>
    <dbReference type="NCBI Taxonomy" id="2081491"/>
    <lineage>
        <taxon>Eukaryota</taxon>
        <taxon>Haptista</taxon>
        <taxon>Haptophyta</taxon>
        <taxon>Pavlovophyceae</taxon>
        <taxon>Pavlovales</taxon>
        <taxon>Pavlovaceae</taxon>
        <taxon>Diacronema</taxon>
    </lineage>
</organism>
<dbReference type="EMBL" id="JAGTXO010000041">
    <property type="protein sequence ID" value="KAG8459395.1"/>
    <property type="molecule type" value="Genomic_DNA"/>
</dbReference>
<dbReference type="AlphaFoldDB" id="A0A8J6C6Z6"/>